<comment type="caution">
    <text evidence="8">The sequence shown here is derived from an EMBL/GenBank/DDBJ whole genome shotgun (WGS) entry which is preliminary data.</text>
</comment>
<sequence>MFFWVIFSATSYILEPDTNFYMDQDPINIYVNPIQSTNRLITYSYSTFNLFCQATQQEQFSSFTQNLIGESFEISPISLVLNNNENCHYICRKTYTQEQKEILYFLIDNHYKMKMKADNIPMTVDVGTDDNGFPIYTNGYNIGFRENSMKKHGLIPGYHYLTTHLNITIYLLKDINLGTYTITRFQIVPISHLYQAPCVFEYASALENTTDVVYSYSVNFLVDDNLKNENRFYSHVKYHYHIPLNRDQYLLTSIISMIIIVSGIIYIIKTIFGFHNKLQSESSTLEVISRDIFRGPKNQVTLSIFVSSGLTAFAIISIILLLLSLNFFGPAKYDSIIKVLIILYLLFSPILAFLYTYFYILMGGMNWRRLTVLSLFSQLIFVCVIFGSQHLQSVIYESSGTISFKRFCILFGFLAFSFIIQLITVFLTIIFRLYKRPIESNLIPRKIPFKPIFLFSEAVENIVGFVTYVIISPIFHSILNSFWEKYVLFGVFHFLIFDYLKMLFVSSVITMVFIIIKLKKADYEWWWISFKAPAHTSVIIFLGSVRYWMKNMNTFDQDNAFIFFFNIFIFIFFVGIINGGFGFLLSLFLLRILYKQ</sequence>
<dbReference type="RefSeq" id="XP_068351331.1">
    <property type="nucleotide sequence ID" value="XM_068494664.1"/>
</dbReference>
<evidence type="ECO:0000256" key="1">
    <source>
        <dbReference type="ARBA" id="ARBA00004141"/>
    </source>
</evidence>
<feature type="transmembrane region" description="Helical" evidence="7">
    <location>
        <begin position="335"/>
        <end position="358"/>
    </location>
</feature>
<keyword evidence="6 7" id="KW-0472">Membrane</keyword>
<dbReference type="OrthoDB" id="1666796at2759"/>
<keyword evidence="3 7" id="KW-0812">Transmembrane</keyword>
<dbReference type="GeneID" id="94829368"/>
<feature type="transmembrane region" description="Helical" evidence="7">
    <location>
        <begin position="491"/>
        <end position="516"/>
    </location>
</feature>
<organism evidence="8 9">
    <name type="scientific">Tritrichomonas foetus</name>
    <dbReference type="NCBI Taxonomy" id="1144522"/>
    <lineage>
        <taxon>Eukaryota</taxon>
        <taxon>Metamonada</taxon>
        <taxon>Parabasalia</taxon>
        <taxon>Tritrichomonadida</taxon>
        <taxon>Tritrichomonadidae</taxon>
        <taxon>Tritrichomonas</taxon>
    </lineage>
</organism>
<evidence type="ECO:0000256" key="6">
    <source>
        <dbReference type="ARBA" id="ARBA00023136"/>
    </source>
</evidence>
<evidence type="ECO:0000256" key="5">
    <source>
        <dbReference type="ARBA" id="ARBA00022989"/>
    </source>
</evidence>
<dbReference type="VEuPathDB" id="TrichDB:TRFO_09073"/>
<dbReference type="Proteomes" id="UP000179807">
    <property type="component" value="Unassembled WGS sequence"/>
</dbReference>
<dbReference type="PANTHER" id="PTHR10766">
    <property type="entry name" value="TRANSMEMBRANE 9 SUPERFAMILY PROTEIN"/>
    <property type="match status" value="1"/>
</dbReference>
<feature type="transmembrane region" description="Helical" evidence="7">
    <location>
        <begin position="452"/>
        <end position="471"/>
    </location>
</feature>
<evidence type="ECO:0000256" key="3">
    <source>
        <dbReference type="ARBA" id="ARBA00022692"/>
    </source>
</evidence>
<protein>
    <recommendedName>
        <fullName evidence="7">Transmembrane 9 superfamily member</fullName>
    </recommendedName>
</protein>
<evidence type="ECO:0000256" key="2">
    <source>
        <dbReference type="ARBA" id="ARBA00005227"/>
    </source>
</evidence>
<proteinExistence type="inferred from homology"/>
<reference evidence="8" key="1">
    <citation type="submission" date="2016-10" db="EMBL/GenBank/DDBJ databases">
        <authorList>
            <person name="Benchimol M."/>
            <person name="Almeida L.G."/>
            <person name="Vasconcelos A.T."/>
            <person name="Perreira-Neves A."/>
            <person name="Rosa I.A."/>
            <person name="Tasca T."/>
            <person name="Bogo M.R."/>
            <person name="de Souza W."/>
        </authorList>
    </citation>
    <scope>NUCLEOTIDE SEQUENCE [LARGE SCALE GENOMIC DNA]</scope>
    <source>
        <strain evidence="8">K</strain>
    </source>
</reference>
<evidence type="ECO:0000256" key="7">
    <source>
        <dbReference type="RuleBase" id="RU363079"/>
    </source>
</evidence>
<evidence type="ECO:0000256" key="4">
    <source>
        <dbReference type="ARBA" id="ARBA00022729"/>
    </source>
</evidence>
<dbReference type="AlphaFoldDB" id="A0A1J4JGC5"/>
<feature type="transmembrane region" description="Helical" evidence="7">
    <location>
        <begin position="300"/>
        <end position="323"/>
    </location>
</feature>
<dbReference type="GO" id="GO:0005737">
    <property type="term" value="C:cytoplasm"/>
    <property type="evidence" value="ECO:0007669"/>
    <property type="project" value="UniProtKB-ARBA"/>
</dbReference>
<evidence type="ECO:0000313" key="8">
    <source>
        <dbReference type="EMBL" id="OHS98194.1"/>
    </source>
</evidence>
<dbReference type="Pfam" id="PF02990">
    <property type="entry name" value="EMP70"/>
    <property type="match status" value="1"/>
</dbReference>
<feature type="transmembrane region" description="Helical" evidence="7">
    <location>
        <begin position="370"/>
        <end position="389"/>
    </location>
</feature>
<accession>A0A1J4JGC5</accession>
<feature type="transmembrane region" description="Helical" evidence="7">
    <location>
        <begin position="528"/>
        <end position="549"/>
    </location>
</feature>
<comment type="subcellular location">
    <subcellularLocation>
        <location evidence="1">Membrane</location>
        <topology evidence="1">Multi-pass membrane protein</topology>
    </subcellularLocation>
</comment>
<dbReference type="EMBL" id="MLAK01001071">
    <property type="protein sequence ID" value="OHS98194.1"/>
    <property type="molecule type" value="Genomic_DNA"/>
</dbReference>
<evidence type="ECO:0000313" key="9">
    <source>
        <dbReference type="Proteomes" id="UP000179807"/>
    </source>
</evidence>
<keyword evidence="9" id="KW-1185">Reference proteome</keyword>
<dbReference type="GO" id="GO:0016020">
    <property type="term" value="C:membrane"/>
    <property type="evidence" value="ECO:0007669"/>
    <property type="project" value="UniProtKB-SubCell"/>
</dbReference>
<keyword evidence="5 7" id="KW-1133">Transmembrane helix</keyword>
<feature type="transmembrane region" description="Helical" evidence="7">
    <location>
        <begin position="249"/>
        <end position="268"/>
    </location>
</feature>
<name>A0A1J4JGC5_9EUKA</name>
<dbReference type="InterPro" id="IPR004240">
    <property type="entry name" value="EMP70"/>
</dbReference>
<gene>
    <name evidence="8" type="ORF">TRFO_09073</name>
</gene>
<dbReference type="GO" id="GO:0072657">
    <property type="term" value="P:protein localization to membrane"/>
    <property type="evidence" value="ECO:0007669"/>
    <property type="project" value="TreeGrafter"/>
</dbReference>
<feature type="transmembrane region" description="Helical" evidence="7">
    <location>
        <begin position="561"/>
        <end position="590"/>
    </location>
</feature>
<feature type="transmembrane region" description="Helical" evidence="7">
    <location>
        <begin position="409"/>
        <end position="431"/>
    </location>
</feature>
<comment type="similarity">
    <text evidence="2 7">Belongs to the nonaspanin (TM9SF) (TC 9.A.2) family.</text>
</comment>
<dbReference type="PANTHER" id="PTHR10766:SF111">
    <property type="entry name" value="TRANSMEMBRANE 9 SUPERFAMILY MEMBER 2"/>
    <property type="match status" value="1"/>
</dbReference>
<keyword evidence="4" id="KW-0732">Signal</keyword>